<reference evidence="2 3" key="1">
    <citation type="submission" date="2023-11" db="EMBL/GenBank/DDBJ databases">
        <title>MicrobeMod: A computational toolkit for identifying prokaryotic methylation and restriction-modification with nanopore sequencing.</title>
        <authorList>
            <person name="Crits-Christoph A."/>
            <person name="Kang S.C."/>
            <person name="Lee H."/>
            <person name="Ostrov N."/>
        </authorList>
    </citation>
    <scope>NUCLEOTIDE SEQUENCE [LARGE SCALE GENOMIC DNA]</scope>
    <source>
        <strain evidence="2 3">DSMZ 700</strain>
    </source>
</reference>
<feature type="region of interest" description="Disordered" evidence="1">
    <location>
        <begin position="42"/>
        <end position="74"/>
    </location>
</feature>
<gene>
    <name evidence="2" type="ORF">SIL87_13785</name>
</gene>
<dbReference type="RefSeq" id="WP_319614716.1">
    <property type="nucleotide sequence ID" value="NZ_JAWXYB010000018.1"/>
</dbReference>
<accession>A0AAW9DTH1</accession>
<evidence type="ECO:0000313" key="2">
    <source>
        <dbReference type="EMBL" id="MDX5931834.1"/>
    </source>
</evidence>
<dbReference type="AlphaFoldDB" id="A0AAW9DTH1"/>
<evidence type="ECO:0000256" key="1">
    <source>
        <dbReference type="SAM" id="MobiDB-lite"/>
    </source>
</evidence>
<protein>
    <recommendedName>
        <fullName evidence="4">Phage protein</fullName>
    </recommendedName>
</protein>
<proteinExistence type="predicted"/>
<keyword evidence="3" id="KW-1185">Reference proteome</keyword>
<dbReference type="EMBL" id="JAWXYB010000018">
    <property type="protein sequence ID" value="MDX5931834.1"/>
    <property type="molecule type" value="Genomic_DNA"/>
</dbReference>
<evidence type="ECO:0000313" key="3">
    <source>
        <dbReference type="Proteomes" id="UP001279553"/>
    </source>
</evidence>
<organism evidence="2 3">
    <name type="scientific">Acidiphilium acidophilum</name>
    <name type="common">Thiobacillus acidophilus</name>
    <dbReference type="NCBI Taxonomy" id="76588"/>
    <lineage>
        <taxon>Bacteria</taxon>
        <taxon>Pseudomonadati</taxon>
        <taxon>Pseudomonadota</taxon>
        <taxon>Alphaproteobacteria</taxon>
        <taxon>Acetobacterales</taxon>
        <taxon>Acidocellaceae</taxon>
        <taxon>Acidiphilium</taxon>
    </lineage>
</organism>
<dbReference type="Proteomes" id="UP001279553">
    <property type="component" value="Unassembled WGS sequence"/>
</dbReference>
<sequence length="242" mass="26205">MKPLANMVADFEATDNNEEIPAWADALMKSHKSVMDRLDAMERDGGEDPTLNTNGQRRDYAAPTEDPTLNTNGQRRADSYQSAANRAAMAKIAALEHQMRRVTAEAPADDRNQIAEARSRADSVFQAALGRTVPDPVPGERPIAYRRRLADALKKFSPTLATARLDSVAGAALDVVETRIYADALAAVKGNTVIPAGQIRAIKKLELGHEVTEYVGDPQAAWAPFSAGAGGKVFFNHSLTRH</sequence>
<name>A0AAW9DTH1_ACIAO</name>
<comment type="caution">
    <text evidence="2">The sequence shown here is derived from an EMBL/GenBank/DDBJ whole genome shotgun (WGS) entry which is preliminary data.</text>
</comment>
<evidence type="ECO:0008006" key="4">
    <source>
        <dbReference type="Google" id="ProtNLM"/>
    </source>
</evidence>